<sequence>MGLPGRPAAQKALQGPKNRPQRYWRPETQVASLTATRKRDTAVLPRCHITNSSTGPAEPYPGGTRCSHADPEMISDVDIRVRTPSIEEDGSPEEKRAAGGIEGDANEEKTEQGPEGETRSGKEKDSREDEEA</sequence>
<dbReference type="EMBL" id="JANPWB010000009">
    <property type="protein sequence ID" value="KAJ1152798.1"/>
    <property type="molecule type" value="Genomic_DNA"/>
</dbReference>
<comment type="caution">
    <text evidence="2">The sequence shown here is derived from an EMBL/GenBank/DDBJ whole genome shotgun (WGS) entry which is preliminary data.</text>
</comment>
<proteinExistence type="predicted"/>
<evidence type="ECO:0000313" key="2">
    <source>
        <dbReference type="EMBL" id="KAJ1152798.1"/>
    </source>
</evidence>
<evidence type="ECO:0000313" key="3">
    <source>
        <dbReference type="Proteomes" id="UP001066276"/>
    </source>
</evidence>
<dbReference type="Proteomes" id="UP001066276">
    <property type="component" value="Chromosome 5"/>
</dbReference>
<feature type="compositionally biased region" description="Basic and acidic residues" evidence="1">
    <location>
        <begin position="67"/>
        <end position="81"/>
    </location>
</feature>
<keyword evidence="3" id="KW-1185">Reference proteome</keyword>
<protein>
    <submittedName>
        <fullName evidence="2">Uncharacterized protein</fullName>
    </submittedName>
</protein>
<dbReference type="AlphaFoldDB" id="A0AAV7RLF8"/>
<gene>
    <name evidence="2" type="ORF">NDU88_005573</name>
</gene>
<reference evidence="2" key="1">
    <citation type="journal article" date="2022" name="bioRxiv">
        <title>Sequencing and chromosome-scale assembly of the giantPleurodeles waltlgenome.</title>
        <authorList>
            <person name="Brown T."/>
            <person name="Elewa A."/>
            <person name="Iarovenko S."/>
            <person name="Subramanian E."/>
            <person name="Araus A.J."/>
            <person name="Petzold A."/>
            <person name="Susuki M."/>
            <person name="Suzuki K.-i.T."/>
            <person name="Hayashi T."/>
            <person name="Toyoda A."/>
            <person name="Oliveira C."/>
            <person name="Osipova E."/>
            <person name="Leigh N.D."/>
            <person name="Simon A."/>
            <person name="Yun M.H."/>
        </authorList>
    </citation>
    <scope>NUCLEOTIDE SEQUENCE</scope>
    <source>
        <strain evidence="2">20211129_DDA</strain>
        <tissue evidence="2">Liver</tissue>
    </source>
</reference>
<name>A0AAV7RLF8_PLEWA</name>
<organism evidence="2 3">
    <name type="scientific">Pleurodeles waltl</name>
    <name type="common">Iberian ribbed newt</name>
    <dbReference type="NCBI Taxonomy" id="8319"/>
    <lineage>
        <taxon>Eukaryota</taxon>
        <taxon>Metazoa</taxon>
        <taxon>Chordata</taxon>
        <taxon>Craniata</taxon>
        <taxon>Vertebrata</taxon>
        <taxon>Euteleostomi</taxon>
        <taxon>Amphibia</taxon>
        <taxon>Batrachia</taxon>
        <taxon>Caudata</taxon>
        <taxon>Salamandroidea</taxon>
        <taxon>Salamandridae</taxon>
        <taxon>Pleurodelinae</taxon>
        <taxon>Pleurodeles</taxon>
    </lineage>
</organism>
<feature type="region of interest" description="Disordered" evidence="1">
    <location>
        <begin position="1"/>
        <end position="132"/>
    </location>
</feature>
<evidence type="ECO:0000256" key="1">
    <source>
        <dbReference type="SAM" id="MobiDB-lite"/>
    </source>
</evidence>
<accession>A0AAV7RLF8</accession>
<feature type="compositionally biased region" description="Basic and acidic residues" evidence="1">
    <location>
        <begin position="106"/>
        <end position="132"/>
    </location>
</feature>